<proteinExistence type="predicted"/>
<protein>
    <submittedName>
        <fullName evidence="2">Uncharacterized protein</fullName>
    </submittedName>
</protein>
<gene>
    <name evidence="2" type="ORF">GCM10010345_90060</name>
</gene>
<comment type="caution">
    <text evidence="2">The sequence shown here is derived from an EMBL/GenBank/DDBJ whole genome shotgun (WGS) entry which is preliminary data.</text>
</comment>
<evidence type="ECO:0000256" key="1">
    <source>
        <dbReference type="SAM" id="MobiDB-lite"/>
    </source>
</evidence>
<dbReference type="Proteomes" id="UP000653644">
    <property type="component" value="Unassembled WGS sequence"/>
</dbReference>
<sequence>MRGPPALTVRPALGHATKGNGHIAADRRAGGIPTVVYRPTPGRPPGLEVLDLPGLAARAVERETPLTQPARPAFRLVLAVRGGQVDCSVDFTTYRMGAGDWL</sequence>
<name>A0ABQ3DAT7_9ACTN</name>
<organism evidence="2 3">
    <name type="scientific">Streptomyces canarius</name>
    <dbReference type="NCBI Taxonomy" id="285453"/>
    <lineage>
        <taxon>Bacteria</taxon>
        <taxon>Bacillati</taxon>
        <taxon>Actinomycetota</taxon>
        <taxon>Actinomycetes</taxon>
        <taxon>Kitasatosporales</taxon>
        <taxon>Streptomycetaceae</taxon>
        <taxon>Streptomyces</taxon>
    </lineage>
</organism>
<evidence type="ECO:0000313" key="3">
    <source>
        <dbReference type="Proteomes" id="UP000653644"/>
    </source>
</evidence>
<keyword evidence="3" id="KW-1185">Reference proteome</keyword>
<reference evidence="3" key="1">
    <citation type="journal article" date="2019" name="Int. J. Syst. Evol. Microbiol.">
        <title>The Global Catalogue of Microorganisms (GCM) 10K type strain sequencing project: providing services to taxonomists for standard genome sequencing and annotation.</title>
        <authorList>
            <consortium name="The Broad Institute Genomics Platform"/>
            <consortium name="The Broad Institute Genome Sequencing Center for Infectious Disease"/>
            <person name="Wu L."/>
            <person name="Ma J."/>
        </authorList>
    </citation>
    <scope>NUCLEOTIDE SEQUENCE [LARGE SCALE GENOMIC DNA]</scope>
    <source>
        <strain evidence="3">JCM 4733</strain>
    </source>
</reference>
<feature type="region of interest" description="Disordered" evidence="1">
    <location>
        <begin position="1"/>
        <end position="25"/>
    </location>
</feature>
<dbReference type="EMBL" id="BMVN01000089">
    <property type="protein sequence ID" value="GHA73288.1"/>
    <property type="molecule type" value="Genomic_DNA"/>
</dbReference>
<evidence type="ECO:0000313" key="2">
    <source>
        <dbReference type="EMBL" id="GHA73288.1"/>
    </source>
</evidence>
<accession>A0ABQ3DAT7</accession>